<name>A0AAD7AXT1_9AGAR</name>
<sequence length="201" mass="23060">MSMNMRGGAWRCYGSMRTDLGTGEMEVARRERVNEIVAKMANVVFPDERHSLEELAWIDDDPSPEDVAERDVRHRVGLSDFSQLRTLTLDGPGKPFISHILSEHARRNLRGDLLPQLRHLDVVLSQQMQEYPHDMWSSDGWRATVRHLGADFRFQASRVELAVFTTQSRMRGMPAPYLFGEEAPRESTVYRCAPYIPNIMG</sequence>
<dbReference type="AlphaFoldDB" id="A0AAD7AXT1"/>
<protein>
    <submittedName>
        <fullName evidence="1">Uncharacterized protein</fullName>
    </submittedName>
</protein>
<dbReference type="Proteomes" id="UP001221142">
    <property type="component" value="Unassembled WGS sequence"/>
</dbReference>
<evidence type="ECO:0000313" key="1">
    <source>
        <dbReference type="EMBL" id="KAJ7603366.1"/>
    </source>
</evidence>
<proteinExistence type="predicted"/>
<comment type="caution">
    <text evidence="1">The sequence shown here is derived from an EMBL/GenBank/DDBJ whole genome shotgun (WGS) entry which is preliminary data.</text>
</comment>
<accession>A0AAD7AXT1</accession>
<dbReference type="EMBL" id="JARKIF010000148">
    <property type="protein sequence ID" value="KAJ7603366.1"/>
    <property type="molecule type" value="Genomic_DNA"/>
</dbReference>
<keyword evidence="2" id="KW-1185">Reference proteome</keyword>
<evidence type="ECO:0000313" key="2">
    <source>
        <dbReference type="Proteomes" id="UP001221142"/>
    </source>
</evidence>
<organism evidence="1 2">
    <name type="scientific">Roridomyces roridus</name>
    <dbReference type="NCBI Taxonomy" id="1738132"/>
    <lineage>
        <taxon>Eukaryota</taxon>
        <taxon>Fungi</taxon>
        <taxon>Dikarya</taxon>
        <taxon>Basidiomycota</taxon>
        <taxon>Agaricomycotina</taxon>
        <taxon>Agaricomycetes</taxon>
        <taxon>Agaricomycetidae</taxon>
        <taxon>Agaricales</taxon>
        <taxon>Marasmiineae</taxon>
        <taxon>Mycenaceae</taxon>
        <taxon>Roridomyces</taxon>
    </lineage>
</organism>
<gene>
    <name evidence="1" type="ORF">FB45DRAFT_1014401</name>
</gene>
<reference evidence="1" key="1">
    <citation type="submission" date="2023-03" db="EMBL/GenBank/DDBJ databases">
        <title>Massive genome expansion in bonnet fungi (Mycena s.s.) driven by repeated elements and novel gene families across ecological guilds.</title>
        <authorList>
            <consortium name="Lawrence Berkeley National Laboratory"/>
            <person name="Harder C.B."/>
            <person name="Miyauchi S."/>
            <person name="Viragh M."/>
            <person name="Kuo A."/>
            <person name="Thoen E."/>
            <person name="Andreopoulos B."/>
            <person name="Lu D."/>
            <person name="Skrede I."/>
            <person name="Drula E."/>
            <person name="Henrissat B."/>
            <person name="Morin E."/>
            <person name="Kohler A."/>
            <person name="Barry K."/>
            <person name="LaButti K."/>
            <person name="Morin E."/>
            <person name="Salamov A."/>
            <person name="Lipzen A."/>
            <person name="Mereny Z."/>
            <person name="Hegedus B."/>
            <person name="Baldrian P."/>
            <person name="Stursova M."/>
            <person name="Weitz H."/>
            <person name="Taylor A."/>
            <person name="Grigoriev I.V."/>
            <person name="Nagy L.G."/>
            <person name="Martin F."/>
            <person name="Kauserud H."/>
        </authorList>
    </citation>
    <scope>NUCLEOTIDE SEQUENCE</scope>
    <source>
        <strain evidence="1">9284</strain>
    </source>
</reference>